<dbReference type="GO" id="GO:0043571">
    <property type="term" value="P:maintenance of CRISPR repeat elements"/>
    <property type="evidence" value="ECO:0007669"/>
    <property type="project" value="InterPro"/>
</dbReference>
<dbReference type="RefSeq" id="WP_183696183.1">
    <property type="nucleotide sequence ID" value="NZ_JACICA010000005.1"/>
</dbReference>
<dbReference type="Proteomes" id="UP000541425">
    <property type="component" value="Unassembled WGS sequence"/>
</dbReference>
<protein>
    <submittedName>
        <fullName evidence="1">CRISPR-associated protein Csd2</fullName>
    </submittedName>
</protein>
<sequence>MSELKNRIDFVYIFDVQDGNPNGDPDAGNLPRIDAETSCGIVTDVCLKRKVRNYVQLSKNCTQGYDIFIKEKAVLNTLIDASHEDETVKTADAKSKTAAARDVMCSKYYDIRTFGAVMSTGKNAGQVRGPIQFTFARSVDPIVPAEHSITRMAVATEKEAEKQNGDNRTMGRKATIPYGLYICHGFVSASLAKQTGFSEEDFTLFIDALKGMFDCDRSAARGLMSAQKLILFRHDSVLGNAPANKLFDLVKVERTTDNVPRSFSDYQVTIDKTQLPAGVSIEEVI</sequence>
<dbReference type="Pfam" id="PF05107">
    <property type="entry name" value="Cas_Cas7"/>
    <property type="match status" value="1"/>
</dbReference>
<evidence type="ECO:0000313" key="1">
    <source>
        <dbReference type="EMBL" id="MBB3702730.1"/>
    </source>
</evidence>
<dbReference type="InterPro" id="IPR013418">
    <property type="entry name" value="CRISPR-assoc_prot_Cas7/Csd2"/>
</dbReference>
<reference evidence="1 2" key="1">
    <citation type="submission" date="2020-08" db="EMBL/GenBank/DDBJ databases">
        <title>Genomic Encyclopedia of Type Strains, Phase IV (KMG-IV): sequencing the most valuable type-strain genomes for metagenomic binning, comparative biology and taxonomic classification.</title>
        <authorList>
            <person name="Goeker M."/>
        </authorList>
    </citation>
    <scope>NUCLEOTIDE SEQUENCE [LARGE SCALE GENOMIC DNA]</scope>
    <source>
        <strain evidence="1 2">DSM 22548</strain>
    </source>
</reference>
<evidence type="ECO:0000313" key="2">
    <source>
        <dbReference type="Proteomes" id="UP000541425"/>
    </source>
</evidence>
<dbReference type="NCBIfam" id="TIGR02589">
    <property type="entry name" value="cas_Csd2"/>
    <property type="match status" value="1"/>
</dbReference>
<comment type="caution">
    <text evidence="1">The sequence shown here is derived from an EMBL/GenBank/DDBJ whole genome shotgun (WGS) entry which is preliminary data.</text>
</comment>
<dbReference type="InterPro" id="IPR006482">
    <property type="entry name" value="Cas7_Csh2/Csh2"/>
</dbReference>
<organism evidence="1 2">
    <name type="scientific">Alloprevotella rava</name>
    <dbReference type="NCBI Taxonomy" id="671218"/>
    <lineage>
        <taxon>Bacteria</taxon>
        <taxon>Pseudomonadati</taxon>
        <taxon>Bacteroidota</taxon>
        <taxon>Bacteroidia</taxon>
        <taxon>Bacteroidales</taxon>
        <taxon>Prevotellaceae</taxon>
        <taxon>Alloprevotella</taxon>
    </lineage>
</organism>
<gene>
    <name evidence="1" type="ORF">FHS60_001199</name>
</gene>
<name>A0A7W5Y1K2_9BACT</name>
<accession>A0A7W5Y1K2</accession>
<dbReference type="EMBL" id="JACICA010000005">
    <property type="protein sequence ID" value="MBB3702730.1"/>
    <property type="molecule type" value="Genomic_DNA"/>
</dbReference>
<dbReference type="NCBIfam" id="TIGR01595">
    <property type="entry name" value="cas_CT1132"/>
    <property type="match status" value="1"/>
</dbReference>
<dbReference type="AlphaFoldDB" id="A0A7W5Y1K2"/>
<proteinExistence type="predicted"/>